<evidence type="ECO:0000313" key="1">
    <source>
        <dbReference type="EMBL" id="CDW47344.1"/>
    </source>
</evidence>
<accession>A0A0K2VA56</accession>
<dbReference type="EMBL" id="HACA01029983">
    <property type="protein sequence ID" value="CDW47344.1"/>
    <property type="molecule type" value="Transcribed_RNA"/>
</dbReference>
<reference evidence="1" key="1">
    <citation type="submission" date="2014-05" db="EMBL/GenBank/DDBJ databases">
        <authorList>
            <person name="Chronopoulou M."/>
        </authorList>
    </citation>
    <scope>NUCLEOTIDE SEQUENCE</scope>
    <source>
        <tissue evidence="1">Whole organism</tissue>
    </source>
</reference>
<organism evidence="1">
    <name type="scientific">Lepeophtheirus salmonis</name>
    <name type="common">Salmon louse</name>
    <name type="synonym">Caligus salmonis</name>
    <dbReference type="NCBI Taxonomy" id="72036"/>
    <lineage>
        <taxon>Eukaryota</taxon>
        <taxon>Metazoa</taxon>
        <taxon>Ecdysozoa</taxon>
        <taxon>Arthropoda</taxon>
        <taxon>Crustacea</taxon>
        <taxon>Multicrustacea</taxon>
        <taxon>Hexanauplia</taxon>
        <taxon>Copepoda</taxon>
        <taxon>Siphonostomatoida</taxon>
        <taxon>Caligidae</taxon>
        <taxon>Lepeophtheirus</taxon>
    </lineage>
</organism>
<sequence>MILTFTLLLIIS</sequence>
<name>A0A0K2VA56_LEPSM</name>
<dbReference type="EMBL" id="HACA01033922">
    <property type="protein sequence ID" value="CDW51284.1"/>
    <property type="molecule type" value="Transcribed_RNA"/>
</dbReference>
<protein>
    <submittedName>
        <fullName evidence="1">Uncharacterized protein</fullName>
    </submittedName>
</protein>
<proteinExistence type="predicted"/>